<organism evidence="5 6">
    <name type="scientific">Arcobacter venerupis</name>
    <dbReference type="NCBI Taxonomy" id="1054033"/>
    <lineage>
        <taxon>Bacteria</taxon>
        <taxon>Pseudomonadati</taxon>
        <taxon>Campylobacterota</taxon>
        <taxon>Epsilonproteobacteria</taxon>
        <taxon>Campylobacterales</taxon>
        <taxon>Arcobacteraceae</taxon>
        <taxon>Arcobacter</taxon>
    </lineage>
</organism>
<reference evidence="5 6" key="1">
    <citation type="submission" date="2020-05" db="EMBL/GenBank/DDBJ databases">
        <title>Complete genome sequencing of Campylobacter and Arcobacter type strains.</title>
        <authorList>
            <person name="Miller W.G."/>
            <person name="Yee E."/>
        </authorList>
    </citation>
    <scope>NUCLEOTIDE SEQUENCE [LARGE SCALE GENOMIC DNA]</scope>
    <source>
        <strain evidence="5 6">LMG 26156</strain>
    </source>
</reference>
<dbReference type="Pfam" id="PF25917">
    <property type="entry name" value="BSH_RND"/>
    <property type="match status" value="1"/>
</dbReference>
<dbReference type="GO" id="GO:1990281">
    <property type="term" value="C:efflux pump complex"/>
    <property type="evidence" value="ECO:0007669"/>
    <property type="project" value="TreeGrafter"/>
</dbReference>
<evidence type="ECO:0000313" key="6">
    <source>
        <dbReference type="Proteomes" id="UP000503482"/>
    </source>
</evidence>
<dbReference type="SUPFAM" id="SSF111369">
    <property type="entry name" value="HlyD-like secretion proteins"/>
    <property type="match status" value="1"/>
</dbReference>
<feature type="domain" description="Multidrug resistance protein MdtA-like alpha-helical hairpin" evidence="3">
    <location>
        <begin position="111"/>
        <end position="165"/>
    </location>
</feature>
<feature type="domain" description="Multidrug resistance protein MdtA-like barrel-sandwich hybrid" evidence="4">
    <location>
        <begin position="63"/>
        <end position="195"/>
    </location>
</feature>
<dbReference type="InterPro" id="IPR058625">
    <property type="entry name" value="MdtA-like_BSH"/>
</dbReference>
<feature type="coiled-coil region" evidence="2">
    <location>
        <begin position="138"/>
        <end position="165"/>
    </location>
</feature>
<evidence type="ECO:0000256" key="2">
    <source>
        <dbReference type="SAM" id="Coils"/>
    </source>
</evidence>
<dbReference type="AlphaFoldDB" id="A0AAE7E407"/>
<dbReference type="PROSITE" id="PS51257">
    <property type="entry name" value="PROKAR_LIPOPROTEIN"/>
    <property type="match status" value="1"/>
</dbReference>
<dbReference type="EMBL" id="CP053840">
    <property type="protein sequence ID" value="QKF66517.1"/>
    <property type="molecule type" value="Genomic_DNA"/>
</dbReference>
<protein>
    <submittedName>
        <fullName evidence="5">RND family efflux system, membrane fusion protein</fullName>
    </submittedName>
</protein>
<gene>
    <name evidence="5" type="ORF">AVENP_0960</name>
</gene>
<evidence type="ECO:0000259" key="3">
    <source>
        <dbReference type="Pfam" id="PF25876"/>
    </source>
</evidence>
<keyword evidence="6" id="KW-1185">Reference proteome</keyword>
<evidence type="ECO:0000256" key="1">
    <source>
        <dbReference type="ARBA" id="ARBA00009477"/>
    </source>
</evidence>
<comment type="similarity">
    <text evidence="1">Belongs to the membrane fusion protein (MFP) (TC 8.A.1) family.</text>
</comment>
<dbReference type="Proteomes" id="UP000503482">
    <property type="component" value="Chromosome"/>
</dbReference>
<dbReference type="InterPro" id="IPR058624">
    <property type="entry name" value="MdtA-like_HH"/>
</dbReference>
<dbReference type="InterPro" id="IPR006143">
    <property type="entry name" value="RND_pump_MFP"/>
</dbReference>
<dbReference type="PANTHER" id="PTHR30469">
    <property type="entry name" value="MULTIDRUG RESISTANCE PROTEIN MDTA"/>
    <property type="match status" value="1"/>
</dbReference>
<dbReference type="GO" id="GO:0015562">
    <property type="term" value="F:efflux transmembrane transporter activity"/>
    <property type="evidence" value="ECO:0007669"/>
    <property type="project" value="TreeGrafter"/>
</dbReference>
<dbReference type="RefSeq" id="WP_128360306.1">
    <property type="nucleotide sequence ID" value="NZ_CP053840.1"/>
</dbReference>
<keyword evidence="2" id="KW-0175">Coiled coil</keyword>
<dbReference type="Pfam" id="PF25876">
    <property type="entry name" value="HH_MFP_RND"/>
    <property type="match status" value="1"/>
</dbReference>
<dbReference type="KEGG" id="avp:AVENP_0960"/>
<evidence type="ECO:0000313" key="5">
    <source>
        <dbReference type="EMBL" id="QKF66517.1"/>
    </source>
</evidence>
<dbReference type="Gene3D" id="1.10.287.470">
    <property type="entry name" value="Helix hairpin bin"/>
    <property type="match status" value="1"/>
</dbReference>
<dbReference type="Gene3D" id="2.40.30.170">
    <property type="match status" value="1"/>
</dbReference>
<name>A0AAE7E407_9BACT</name>
<sequence>MHKNKYLFLISLLSVTFLLVGCESQVKDPRLEDKVVSVISIKKANNQEQSFTGIVTAKVQSNLGFRVSGKIINRFVDNGQEVKKGQALMKIDNNDLNLSIAAKDNAVKALEARFILANTDEKRYKKLLTVNAISQQAYDQAKSAADSIYAELNAAKAQVQVARNEALYSILYADSNGTIVEVLGEAGQVVNAGQTVIKLAHSGSREAAVDLPETVRPELNSKAQAKLFGNDVISSVILRQLSDSADASTRTYEARYILSGDMQKAPIGATVTVYLSTNESSSDIEVPLGAITNEGKGAGVWMYDSSTSTISFKKVEITSLTSETAIIKSGLGLNDKIVALGAHYLHEGQKVRLSDRVIE</sequence>
<dbReference type="Gene3D" id="2.40.50.100">
    <property type="match status" value="1"/>
</dbReference>
<dbReference type="NCBIfam" id="TIGR01730">
    <property type="entry name" value="RND_mfp"/>
    <property type="match status" value="1"/>
</dbReference>
<dbReference type="PANTHER" id="PTHR30469:SF18">
    <property type="entry name" value="RESISTANCE-NODULATION-CELL DIVISION (RND) EFFLUX MEMBRANE FUSION PROTEIN-RELATED"/>
    <property type="match status" value="1"/>
</dbReference>
<proteinExistence type="inferred from homology"/>
<accession>A0AAE7E407</accession>
<evidence type="ECO:0000259" key="4">
    <source>
        <dbReference type="Pfam" id="PF25917"/>
    </source>
</evidence>
<dbReference type="Gene3D" id="2.40.420.20">
    <property type="match status" value="1"/>
</dbReference>